<gene>
    <name evidence="1" type="ORF">M408DRAFT_329680</name>
</gene>
<dbReference type="AlphaFoldDB" id="A0A0C3B788"/>
<proteinExistence type="predicted"/>
<evidence type="ECO:0000313" key="1">
    <source>
        <dbReference type="EMBL" id="KIM28019.1"/>
    </source>
</evidence>
<keyword evidence="2" id="KW-1185">Reference proteome</keyword>
<accession>A0A0C3B788</accession>
<dbReference type="HOGENOM" id="CLU_3070156_0_0_1"/>
<evidence type="ECO:0000313" key="2">
    <source>
        <dbReference type="Proteomes" id="UP000054097"/>
    </source>
</evidence>
<sequence>MVVLVNESLPKIRRVMIRGEECCVWELQRQTWKTRHVKSFSDWDIIRGACDTI</sequence>
<organism evidence="1 2">
    <name type="scientific">Serendipita vermifera MAFF 305830</name>
    <dbReference type="NCBI Taxonomy" id="933852"/>
    <lineage>
        <taxon>Eukaryota</taxon>
        <taxon>Fungi</taxon>
        <taxon>Dikarya</taxon>
        <taxon>Basidiomycota</taxon>
        <taxon>Agaricomycotina</taxon>
        <taxon>Agaricomycetes</taxon>
        <taxon>Sebacinales</taxon>
        <taxon>Serendipitaceae</taxon>
        <taxon>Serendipita</taxon>
    </lineage>
</organism>
<protein>
    <submittedName>
        <fullName evidence="1">Uncharacterized protein</fullName>
    </submittedName>
</protein>
<dbReference type="EMBL" id="KN824295">
    <property type="protein sequence ID" value="KIM28019.1"/>
    <property type="molecule type" value="Genomic_DNA"/>
</dbReference>
<reference evidence="2" key="2">
    <citation type="submission" date="2015-01" db="EMBL/GenBank/DDBJ databases">
        <title>Evolutionary Origins and Diversification of the Mycorrhizal Mutualists.</title>
        <authorList>
            <consortium name="DOE Joint Genome Institute"/>
            <consortium name="Mycorrhizal Genomics Consortium"/>
            <person name="Kohler A."/>
            <person name="Kuo A."/>
            <person name="Nagy L.G."/>
            <person name="Floudas D."/>
            <person name="Copeland A."/>
            <person name="Barry K.W."/>
            <person name="Cichocki N."/>
            <person name="Veneault-Fourrey C."/>
            <person name="LaButti K."/>
            <person name="Lindquist E.A."/>
            <person name="Lipzen A."/>
            <person name="Lundell T."/>
            <person name="Morin E."/>
            <person name="Murat C."/>
            <person name="Riley R."/>
            <person name="Ohm R."/>
            <person name="Sun H."/>
            <person name="Tunlid A."/>
            <person name="Henrissat B."/>
            <person name="Grigoriev I.V."/>
            <person name="Hibbett D.S."/>
            <person name="Martin F."/>
        </authorList>
    </citation>
    <scope>NUCLEOTIDE SEQUENCE [LARGE SCALE GENOMIC DNA]</scope>
    <source>
        <strain evidence="2">MAFF 305830</strain>
    </source>
</reference>
<reference evidence="1 2" key="1">
    <citation type="submission" date="2014-04" db="EMBL/GenBank/DDBJ databases">
        <authorList>
            <consortium name="DOE Joint Genome Institute"/>
            <person name="Kuo A."/>
            <person name="Zuccaro A."/>
            <person name="Kohler A."/>
            <person name="Nagy L.G."/>
            <person name="Floudas D."/>
            <person name="Copeland A."/>
            <person name="Barry K.W."/>
            <person name="Cichocki N."/>
            <person name="Veneault-Fourrey C."/>
            <person name="LaButti K."/>
            <person name="Lindquist E.A."/>
            <person name="Lipzen A."/>
            <person name="Lundell T."/>
            <person name="Morin E."/>
            <person name="Murat C."/>
            <person name="Sun H."/>
            <person name="Tunlid A."/>
            <person name="Henrissat B."/>
            <person name="Grigoriev I.V."/>
            <person name="Hibbett D.S."/>
            <person name="Martin F."/>
            <person name="Nordberg H.P."/>
            <person name="Cantor M.N."/>
            <person name="Hua S.X."/>
        </authorList>
    </citation>
    <scope>NUCLEOTIDE SEQUENCE [LARGE SCALE GENOMIC DNA]</scope>
    <source>
        <strain evidence="1 2">MAFF 305830</strain>
    </source>
</reference>
<name>A0A0C3B788_SERVB</name>
<dbReference type="Proteomes" id="UP000054097">
    <property type="component" value="Unassembled WGS sequence"/>
</dbReference>